<evidence type="ECO:0000313" key="4">
    <source>
        <dbReference type="Proteomes" id="UP000283387"/>
    </source>
</evidence>
<dbReference type="Proteomes" id="UP000283387">
    <property type="component" value="Unassembled WGS sequence"/>
</dbReference>
<proteinExistence type="predicted"/>
<dbReference type="InterPro" id="IPR032790">
    <property type="entry name" value="GDE_C"/>
</dbReference>
<dbReference type="Pfam" id="PF12439">
    <property type="entry name" value="GDE_N"/>
    <property type="match status" value="1"/>
</dbReference>
<dbReference type="PANTHER" id="PTHR10569:SF2">
    <property type="entry name" value="GLYCOGEN DEBRANCHING ENZYME"/>
    <property type="match status" value="1"/>
</dbReference>
<dbReference type="PANTHER" id="PTHR10569">
    <property type="entry name" value="GLYCOGEN DEBRANCHING ENZYME"/>
    <property type="match status" value="1"/>
</dbReference>
<feature type="domain" description="Glycogen debranching enzyme C-terminal" evidence="1">
    <location>
        <begin position="278"/>
        <end position="638"/>
    </location>
</feature>
<comment type="caution">
    <text evidence="3">The sequence shown here is derived from an EMBL/GenBank/DDBJ whole genome shotgun (WGS) entry which is preliminary data.</text>
</comment>
<name>A0A419W8G7_9BACT</name>
<dbReference type="Gene3D" id="1.50.10.10">
    <property type="match status" value="1"/>
</dbReference>
<evidence type="ECO:0000313" key="3">
    <source>
        <dbReference type="EMBL" id="RKD91749.1"/>
    </source>
</evidence>
<keyword evidence="4" id="KW-1185">Reference proteome</keyword>
<protein>
    <submittedName>
        <fullName evidence="3">Putative glycogen debranching enzyme</fullName>
    </submittedName>
</protein>
<dbReference type="GO" id="GO:0004135">
    <property type="term" value="F:amylo-alpha-1,6-glucosidase activity"/>
    <property type="evidence" value="ECO:0007669"/>
    <property type="project" value="InterPro"/>
</dbReference>
<dbReference type="InterPro" id="IPR010401">
    <property type="entry name" value="AGL/Gdb1"/>
</dbReference>
<feature type="domain" description="Glycogen debranching enzyme bacterial and archaeal type N-terminal" evidence="2">
    <location>
        <begin position="20"/>
        <end position="240"/>
    </location>
</feature>
<accession>A0A419W8G7</accession>
<dbReference type="AlphaFoldDB" id="A0A419W8G7"/>
<organism evidence="3 4">
    <name type="scientific">Mangrovibacterium diazotrophicum</name>
    <dbReference type="NCBI Taxonomy" id="1261403"/>
    <lineage>
        <taxon>Bacteria</taxon>
        <taxon>Pseudomonadati</taxon>
        <taxon>Bacteroidota</taxon>
        <taxon>Bacteroidia</taxon>
        <taxon>Marinilabiliales</taxon>
        <taxon>Prolixibacteraceae</taxon>
        <taxon>Mangrovibacterium</taxon>
    </lineage>
</organism>
<dbReference type="GO" id="GO:0004134">
    <property type="term" value="F:4-alpha-glucanotransferase activity"/>
    <property type="evidence" value="ECO:0007669"/>
    <property type="project" value="InterPro"/>
</dbReference>
<dbReference type="RefSeq" id="WP_120273025.1">
    <property type="nucleotide sequence ID" value="NZ_RAPN01000001.1"/>
</dbReference>
<dbReference type="OrthoDB" id="9761875at2"/>
<gene>
    <name evidence="3" type="ORF">BC643_2113</name>
</gene>
<dbReference type="SUPFAM" id="SSF48208">
    <property type="entry name" value="Six-hairpin glycosidases"/>
    <property type="match status" value="1"/>
</dbReference>
<reference evidence="3 4" key="1">
    <citation type="submission" date="2018-09" db="EMBL/GenBank/DDBJ databases">
        <title>Genomic Encyclopedia of Archaeal and Bacterial Type Strains, Phase II (KMG-II): from individual species to whole genera.</title>
        <authorList>
            <person name="Goeker M."/>
        </authorList>
    </citation>
    <scope>NUCLEOTIDE SEQUENCE [LARGE SCALE GENOMIC DNA]</scope>
    <source>
        <strain evidence="3 4">DSM 27148</strain>
    </source>
</reference>
<dbReference type="InterPro" id="IPR012341">
    <property type="entry name" value="6hp_glycosidase-like_sf"/>
</dbReference>
<dbReference type="InterPro" id="IPR024742">
    <property type="entry name" value="Glycogen_debranch_N"/>
</dbReference>
<dbReference type="Pfam" id="PF06202">
    <property type="entry name" value="GDE_C"/>
    <property type="match status" value="1"/>
</dbReference>
<evidence type="ECO:0000259" key="1">
    <source>
        <dbReference type="Pfam" id="PF06202"/>
    </source>
</evidence>
<dbReference type="GO" id="GO:0005980">
    <property type="term" value="P:glycogen catabolic process"/>
    <property type="evidence" value="ECO:0007669"/>
    <property type="project" value="InterPro"/>
</dbReference>
<dbReference type="EMBL" id="RAPN01000001">
    <property type="protein sequence ID" value="RKD91749.1"/>
    <property type="molecule type" value="Genomic_DNA"/>
</dbReference>
<dbReference type="InterPro" id="IPR008928">
    <property type="entry name" value="6-hairpin_glycosidase_sf"/>
</dbReference>
<evidence type="ECO:0000259" key="2">
    <source>
        <dbReference type="Pfam" id="PF12439"/>
    </source>
</evidence>
<sequence length="649" mass="73800">MSYLKFDKSNLVNLEYSLTREVLRSNRAGSYMSTTIAGCNTRKYHGLLICPIPGLEGDKHLLLSSLDETVIQHGAEFNLGIHKYEGDHYEPKGHKYIRDFDAELVPKTTWRVGGVVLTKERLLVENEEQALVRYTLVEANSPTILRFKPFLAFRSIHQLSKANMYANTKYVPVENGIKLKMYDGYPFLNMQFSKEVDFVPVPHWNNSIEYQKEKERGFDYQEDLYIPGYFEIPIKKGESIIFSASTAEAKPASMKAKFTKELSKRTPRNSYLNSLKNSAQQFITKNEDGTDIIAGFPWYTGITRQTFVSLPGLTLAHGDTETFEEIVDTQLKGLKNGLFPKLYGKTSGSYGAIDTPLWFFWAVQHLYSDKKCGVGIWSKYGPAMKEILNAYRYGTDYGIHMYENGLIGSEFDQEPLTWMDSILNGNPVVKRYAMPVEVNALWYNAISLALELAQVVKDKAFIKEWDELPARIAKSFVDEYWSDSEGYLADSISLTNKDWNVRPNMVIAASMDYTPLDREKQKAILSVAKKQLLTPRGLRTLTPESPVYEGLIEGGIALREKAIHQGAVWPWLIQFFVEAYLRIHKRGGLHVAKRILEDFESDMSEHCVGSIAEMYTGNPPHAAKGAISQAWSVAAVTRLFRMLVDFEEE</sequence>